<evidence type="ECO:0000256" key="3">
    <source>
        <dbReference type="SAM" id="Phobius"/>
    </source>
</evidence>
<dbReference type="AlphaFoldDB" id="A0A7J9DSU4"/>
<dbReference type="GO" id="GO:0016757">
    <property type="term" value="F:glycosyltransferase activity"/>
    <property type="evidence" value="ECO:0007669"/>
    <property type="project" value="UniProtKB-KW"/>
</dbReference>
<evidence type="ECO:0000256" key="2">
    <source>
        <dbReference type="ARBA" id="ARBA00023211"/>
    </source>
</evidence>
<feature type="transmembrane region" description="Helical" evidence="3">
    <location>
        <begin position="306"/>
        <end position="326"/>
    </location>
</feature>
<dbReference type="SUPFAM" id="SSF53448">
    <property type="entry name" value="Nucleotide-diphospho-sugar transferases"/>
    <property type="match status" value="1"/>
</dbReference>
<name>A0A7J9DSU4_9ROSI</name>
<dbReference type="EMBL" id="JABEZW010000004">
    <property type="protein sequence ID" value="MBA0763810.1"/>
    <property type="molecule type" value="Genomic_DNA"/>
</dbReference>
<comment type="caution">
    <text evidence="4">The sequence shown here is derived from an EMBL/GenBank/DDBJ whole genome shotgun (WGS) entry which is preliminary data.</text>
</comment>
<dbReference type="InterPro" id="IPR050587">
    <property type="entry name" value="GNT1/Glycosyltrans_8"/>
</dbReference>
<evidence type="ECO:0000313" key="5">
    <source>
        <dbReference type="Proteomes" id="UP000593568"/>
    </source>
</evidence>
<dbReference type="Gene3D" id="3.90.550.10">
    <property type="entry name" value="Spore Coat Polysaccharide Biosynthesis Protein SpsA, Chain A"/>
    <property type="match status" value="1"/>
</dbReference>
<feature type="transmembrane region" description="Helical" evidence="3">
    <location>
        <begin position="332"/>
        <end position="354"/>
    </location>
</feature>
<gene>
    <name evidence="4" type="ORF">Gotri_013215</name>
</gene>
<organism evidence="4 5">
    <name type="scientific">Gossypium trilobum</name>
    <dbReference type="NCBI Taxonomy" id="34281"/>
    <lineage>
        <taxon>Eukaryota</taxon>
        <taxon>Viridiplantae</taxon>
        <taxon>Streptophyta</taxon>
        <taxon>Embryophyta</taxon>
        <taxon>Tracheophyta</taxon>
        <taxon>Spermatophyta</taxon>
        <taxon>Magnoliopsida</taxon>
        <taxon>eudicotyledons</taxon>
        <taxon>Gunneridae</taxon>
        <taxon>Pentapetalae</taxon>
        <taxon>rosids</taxon>
        <taxon>malvids</taxon>
        <taxon>Malvales</taxon>
        <taxon>Malvaceae</taxon>
        <taxon>Malvoideae</taxon>
        <taxon>Gossypium</taxon>
    </lineage>
</organism>
<keyword evidence="5" id="KW-1185">Reference proteome</keyword>
<reference evidence="4 5" key="1">
    <citation type="journal article" date="2019" name="Genome Biol. Evol.">
        <title>Insights into the evolution of the New World diploid cottons (Gossypium, subgenus Houzingenia) based on genome sequencing.</title>
        <authorList>
            <person name="Grover C.E."/>
            <person name="Arick M.A. 2nd"/>
            <person name="Thrash A."/>
            <person name="Conover J.L."/>
            <person name="Sanders W.S."/>
            <person name="Peterson D.G."/>
            <person name="Frelichowski J.E."/>
            <person name="Scheffler J.A."/>
            <person name="Scheffler B.E."/>
            <person name="Wendel J.F."/>
        </authorList>
    </citation>
    <scope>NUCLEOTIDE SEQUENCE [LARGE SCALE GENOMIC DNA]</scope>
    <source>
        <strain evidence="4">8</strain>
        <tissue evidence="4">Leaf</tissue>
    </source>
</reference>
<feature type="transmembrane region" description="Helical" evidence="3">
    <location>
        <begin position="249"/>
        <end position="271"/>
    </location>
</feature>
<keyword evidence="3" id="KW-0812">Transmembrane</keyword>
<keyword evidence="1" id="KW-0328">Glycosyltransferase</keyword>
<evidence type="ECO:0000313" key="4">
    <source>
        <dbReference type="EMBL" id="MBA0763810.1"/>
    </source>
</evidence>
<keyword evidence="2" id="KW-0464">Manganese</keyword>
<sequence length="370" mass="41533">MRVMVVMVGVVQATAFYGVNLKHKNKEHRNAYATVYMGTPRDYEFYVATRVLIRSLIRLQVDADLIVIASLDVPLRWLRALEEEDGAKVLRVENVNNPYKGQQRFKLTLNKLYAWRLVDYDGVVMLDADNLFLHKTDELFQCGQFCAVFINPCIFHTGLFVLQPSLDVFKDMIHQLETGKANPDGADQGFTGAYFPDLLDQPKYAAEMPIVMTPSVIFLGIITMTRLARPSISKLCYRNTDKSSSLMQTGLKFIAIWSIIVAYIVPFAIIPRTIHPLVGWTLYFLGSVALSSVAINSFLLPVVPILVPLIGVLGSLLVMACPWYPYGVTRALAVFGYAFCYALIAWGSMVKVTARLQVSLEKRTNFPKIG</sequence>
<proteinExistence type="predicted"/>
<keyword evidence="3" id="KW-1133">Transmembrane helix</keyword>
<evidence type="ECO:0000256" key="1">
    <source>
        <dbReference type="ARBA" id="ARBA00022676"/>
    </source>
</evidence>
<feature type="transmembrane region" description="Helical" evidence="3">
    <location>
        <begin position="277"/>
        <end position="299"/>
    </location>
</feature>
<dbReference type="Proteomes" id="UP000593568">
    <property type="component" value="Unassembled WGS sequence"/>
</dbReference>
<keyword evidence="1" id="KW-0808">Transferase</keyword>
<dbReference type="InterPro" id="IPR029044">
    <property type="entry name" value="Nucleotide-diphossugar_trans"/>
</dbReference>
<dbReference type="PANTHER" id="PTHR11183">
    <property type="entry name" value="GLYCOGENIN SUBFAMILY MEMBER"/>
    <property type="match status" value="1"/>
</dbReference>
<keyword evidence="3" id="KW-0472">Membrane</keyword>
<accession>A0A7J9DSU4</accession>
<protein>
    <submittedName>
        <fullName evidence="4">Uncharacterized protein</fullName>
    </submittedName>
</protein>
<feature type="transmembrane region" description="Helical" evidence="3">
    <location>
        <begin position="208"/>
        <end position="228"/>
    </location>
</feature>